<evidence type="ECO:0000256" key="2">
    <source>
        <dbReference type="ARBA" id="ARBA00009986"/>
    </source>
</evidence>
<dbReference type="CDD" id="cd07103">
    <property type="entry name" value="ALDH_F5_SSADH_GabD"/>
    <property type="match status" value="1"/>
</dbReference>
<comment type="similarity">
    <text evidence="2 7">Belongs to the aldehyde dehydrogenase family.</text>
</comment>
<reference evidence="10" key="1">
    <citation type="journal article" date="2021" name="Open Biol.">
        <title>Shared evolutionary footprints suggest mitochondrial oxidative damage underlies multiple complex I losses in fungi.</title>
        <authorList>
            <person name="Schikora-Tamarit M.A."/>
            <person name="Marcet-Houben M."/>
            <person name="Nosek J."/>
            <person name="Gabaldon T."/>
        </authorList>
    </citation>
    <scope>NUCLEOTIDE SEQUENCE</scope>
    <source>
        <strain evidence="10">CBS6341</strain>
    </source>
</reference>
<gene>
    <name evidence="10" type="ORF">WICMUC_000502</name>
</gene>
<evidence type="ECO:0000313" key="10">
    <source>
        <dbReference type="EMBL" id="KAH3680186.1"/>
    </source>
</evidence>
<feature type="domain" description="Aldehyde dehydrogenase" evidence="9">
    <location>
        <begin position="22"/>
        <end position="483"/>
    </location>
</feature>
<protein>
    <recommendedName>
        <fullName evidence="8">Succinate-semialdehyde dehydrogenase</fullName>
        <ecNumber evidence="8">1.2.1.16</ecNumber>
    </recommendedName>
</protein>
<organism evidence="10 11">
    <name type="scientific">Wickerhamomyces mucosus</name>
    <dbReference type="NCBI Taxonomy" id="1378264"/>
    <lineage>
        <taxon>Eukaryota</taxon>
        <taxon>Fungi</taxon>
        <taxon>Dikarya</taxon>
        <taxon>Ascomycota</taxon>
        <taxon>Saccharomycotina</taxon>
        <taxon>Saccharomycetes</taxon>
        <taxon>Phaffomycetales</taxon>
        <taxon>Wickerhamomycetaceae</taxon>
        <taxon>Wickerhamomyces</taxon>
    </lineage>
</organism>
<dbReference type="InterPro" id="IPR016163">
    <property type="entry name" value="Ald_DH_C"/>
</dbReference>
<dbReference type="InterPro" id="IPR016162">
    <property type="entry name" value="Ald_DH_N"/>
</dbReference>
<keyword evidence="11" id="KW-1185">Reference proteome</keyword>
<evidence type="ECO:0000259" key="9">
    <source>
        <dbReference type="Pfam" id="PF00171"/>
    </source>
</evidence>
<dbReference type="FunFam" id="3.40.605.10:FF:000005">
    <property type="entry name" value="Succinate-semialdehyde dehydrogenase I"/>
    <property type="match status" value="1"/>
</dbReference>
<comment type="caution">
    <text evidence="10">The sequence shown here is derived from an EMBL/GenBank/DDBJ whole genome shotgun (WGS) entry which is preliminary data.</text>
</comment>
<dbReference type="EC" id="1.2.1.16" evidence="8"/>
<feature type="active site" evidence="6">
    <location>
        <position position="259"/>
    </location>
</feature>
<comment type="catalytic activity">
    <reaction evidence="5 8">
        <text>succinate semialdehyde + NAD(+) + H2O = succinate + NADH + 2 H(+)</text>
        <dbReference type="Rhea" id="RHEA:13217"/>
        <dbReference type="ChEBI" id="CHEBI:15377"/>
        <dbReference type="ChEBI" id="CHEBI:15378"/>
        <dbReference type="ChEBI" id="CHEBI:30031"/>
        <dbReference type="ChEBI" id="CHEBI:57540"/>
        <dbReference type="ChEBI" id="CHEBI:57706"/>
        <dbReference type="ChEBI" id="CHEBI:57945"/>
        <dbReference type="EC" id="1.2.1.16"/>
    </reaction>
</comment>
<dbReference type="OrthoDB" id="310895at2759"/>
<reference evidence="10" key="2">
    <citation type="submission" date="2021-01" db="EMBL/GenBank/DDBJ databases">
        <authorList>
            <person name="Schikora-Tamarit M.A."/>
        </authorList>
    </citation>
    <scope>NUCLEOTIDE SEQUENCE</scope>
    <source>
        <strain evidence="10">CBS6341</strain>
    </source>
</reference>
<dbReference type="Proteomes" id="UP000769528">
    <property type="component" value="Unassembled WGS sequence"/>
</dbReference>
<dbReference type="GO" id="GO:0005737">
    <property type="term" value="C:cytoplasm"/>
    <property type="evidence" value="ECO:0007669"/>
    <property type="project" value="TreeGrafter"/>
</dbReference>
<dbReference type="PROSITE" id="PS00687">
    <property type="entry name" value="ALDEHYDE_DEHYDR_GLU"/>
    <property type="match status" value="1"/>
</dbReference>
<evidence type="ECO:0000256" key="7">
    <source>
        <dbReference type="RuleBase" id="RU003345"/>
    </source>
</evidence>
<dbReference type="InterPro" id="IPR029510">
    <property type="entry name" value="Ald_DH_CS_GLU"/>
</dbReference>
<evidence type="ECO:0000313" key="11">
    <source>
        <dbReference type="Proteomes" id="UP000769528"/>
    </source>
</evidence>
<evidence type="ECO:0000256" key="1">
    <source>
        <dbReference type="ARBA" id="ARBA00005176"/>
    </source>
</evidence>
<evidence type="ECO:0000256" key="6">
    <source>
        <dbReference type="PROSITE-ProRule" id="PRU10007"/>
    </source>
</evidence>
<proteinExistence type="inferred from homology"/>
<evidence type="ECO:0000256" key="5">
    <source>
        <dbReference type="ARBA" id="ARBA00052698"/>
    </source>
</evidence>
<dbReference type="NCBIfam" id="TIGR01780">
    <property type="entry name" value="SSADH"/>
    <property type="match status" value="1"/>
</dbReference>
<dbReference type="GO" id="GO:0009450">
    <property type="term" value="P:gamma-aminobutyric acid catabolic process"/>
    <property type="evidence" value="ECO:0007669"/>
    <property type="project" value="InterPro"/>
</dbReference>
<name>A0A9P8PXI7_9ASCO</name>
<dbReference type="FunFam" id="3.40.309.10:FF:000004">
    <property type="entry name" value="Succinate-semialdehyde dehydrogenase I"/>
    <property type="match status" value="1"/>
</dbReference>
<dbReference type="SUPFAM" id="SSF53720">
    <property type="entry name" value="ALDH-like"/>
    <property type="match status" value="1"/>
</dbReference>
<dbReference type="Gene3D" id="3.40.309.10">
    <property type="entry name" value="Aldehyde Dehydrogenase, Chain A, domain 2"/>
    <property type="match status" value="1"/>
</dbReference>
<evidence type="ECO:0000256" key="3">
    <source>
        <dbReference type="ARBA" id="ARBA00023002"/>
    </source>
</evidence>
<dbReference type="InterPro" id="IPR010102">
    <property type="entry name" value="Succ_semiAld_DH"/>
</dbReference>
<dbReference type="InterPro" id="IPR016161">
    <property type="entry name" value="Ald_DH/histidinol_DH"/>
</dbReference>
<dbReference type="PANTHER" id="PTHR43353:SF5">
    <property type="entry name" value="SUCCINATE-SEMIALDEHYDE DEHYDROGENASE, MITOCHONDRIAL"/>
    <property type="match status" value="1"/>
</dbReference>
<keyword evidence="3 7" id="KW-0560">Oxidoreductase</keyword>
<evidence type="ECO:0000256" key="4">
    <source>
        <dbReference type="ARBA" id="ARBA00050387"/>
    </source>
</evidence>
<dbReference type="Gene3D" id="3.40.605.10">
    <property type="entry name" value="Aldehyde Dehydrogenase, Chain A, domain 1"/>
    <property type="match status" value="1"/>
</dbReference>
<dbReference type="PANTHER" id="PTHR43353">
    <property type="entry name" value="SUCCINATE-SEMIALDEHYDE DEHYDROGENASE, MITOCHONDRIAL"/>
    <property type="match status" value="1"/>
</dbReference>
<dbReference type="Pfam" id="PF00171">
    <property type="entry name" value="Aldedh"/>
    <property type="match status" value="1"/>
</dbReference>
<sequence length="489" mass="53480">MVIPTFKDPEIIRKGAFVNGEWINTATKRFDVLDPATETKIADLPDQDLSIVDEAIDHAAIAFKTYSKTSPRQRSQWLRNLFDLMTEYNEDLAKICTWENGKSLTESRGEIKYAASYFEWFSEEAPRIYGQTIQPTNPQNRVYTTYQPVGVCGIITPWNFPSAMITRKAAAALAAGCTVVIKPDSQTPLSALALAYLVEKAGFPKGVFNVVLSHTQTPEFGLKLCKSKKVKKISFTGSTNVGKILMEQSASTLKKLSMELGGNAPVIVFKDADLDKAVEQSIASKFRGLGQTCVCANRIYVESSILEAFEKKFVEKVSQFVIGHGLDDATTHGALINGKAIVKVEEHINDAVEKGAKILIKGGRREDLGANFFAPSVLSNVNKSMKVASEETFGPLGAIIPFDSTDEVIEAANDVDVGLAAYVFTKDINTIYKVSESLEFGMISCNTGLFTDSAVPFGGIKESGFGREGSYLGLQDYLVVKSIIHHVDF</sequence>
<comment type="catalytic activity">
    <reaction evidence="4 8">
        <text>succinate semialdehyde + NADP(+) + H2O = succinate + NADPH + 2 H(+)</text>
        <dbReference type="Rhea" id="RHEA:13213"/>
        <dbReference type="ChEBI" id="CHEBI:15377"/>
        <dbReference type="ChEBI" id="CHEBI:15378"/>
        <dbReference type="ChEBI" id="CHEBI:30031"/>
        <dbReference type="ChEBI" id="CHEBI:57706"/>
        <dbReference type="ChEBI" id="CHEBI:57783"/>
        <dbReference type="ChEBI" id="CHEBI:58349"/>
        <dbReference type="EC" id="1.2.1.16"/>
    </reaction>
</comment>
<dbReference type="AlphaFoldDB" id="A0A9P8PXI7"/>
<dbReference type="GO" id="GO:0004777">
    <property type="term" value="F:succinate-semialdehyde dehydrogenase (NAD+) activity"/>
    <property type="evidence" value="ECO:0007669"/>
    <property type="project" value="UniProtKB-UniRule"/>
</dbReference>
<accession>A0A9P8PXI7</accession>
<dbReference type="InterPro" id="IPR015590">
    <property type="entry name" value="Aldehyde_DH_dom"/>
</dbReference>
<comment type="pathway">
    <text evidence="1 8">Amino-acid degradation; 4-aminobutanoate degradation.</text>
</comment>
<dbReference type="EMBL" id="JAEUBF010000154">
    <property type="protein sequence ID" value="KAH3680186.1"/>
    <property type="molecule type" value="Genomic_DNA"/>
</dbReference>
<evidence type="ECO:0000256" key="8">
    <source>
        <dbReference type="RuleBase" id="RU365091"/>
    </source>
</evidence>
<dbReference type="InterPro" id="IPR050740">
    <property type="entry name" value="Aldehyde_DH_Superfamily"/>
</dbReference>